<dbReference type="AlphaFoldDB" id="Q6UD19"/>
<reference evidence="1" key="2">
    <citation type="submission" date="2003-08" db="EMBL/GenBank/DDBJ databases">
        <authorList>
            <person name="de la Torre J.R."/>
            <person name="Christianson L.M."/>
            <person name="Beja O."/>
            <person name="Suzuki M.T."/>
            <person name="Karl D.M."/>
            <person name="Heidelberg J.F."/>
            <person name="DeLong E.F."/>
        </authorList>
    </citation>
    <scope>NUCLEOTIDE SEQUENCE</scope>
</reference>
<evidence type="ECO:0000313" key="1">
    <source>
        <dbReference type="EMBL" id="AAR05221.1"/>
    </source>
</evidence>
<reference evidence="1" key="1">
    <citation type="journal article" date="2003" name="Proc. Natl. Acad. Sci. U.S.A.">
        <title>Proteorhodopsin genes are distributed among divergent marine bacterial taxa.</title>
        <authorList>
            <person name="De La Torre J.R."/>
            <person name="Christianson L.M."/>
            <person name="Beja O."/>
            <person name="Suzuki M.T."/>
            <person name="Karl D.M."/>
            <person name="Heidelberg J."/>
            <person name="DeLong E.F."/>
        </authorList>
    </citation>
    <scope>NUCLEOTIDE SEQUENCE</scope>
</reference>
<proteinExistence type="predicted"/>
<gene>
    <name evidence="1" type="ORF">ANT32C12.07</name>
</gene>
<organism evidence="1">
    <name type="scientific">uncultured marine proteobacterium ANT32C12</name>
    <dbReference type="NCBI Taxonomy" id="248048"/>
    <lineage>
        <taxon>Bacteria</taxon>
        <taxon>Pseudomonadati</taxon>
        <taxon>Pseudomonadota</taxon>
        <taxon>environmental samples</taxon>
    </lineage>
</organism>
<dbReference type="EMBL" id="AY372453">
    <property type="protein sequence ID" value="AAR05221.1"/>
    <property type="molecule type" value="Genomic_DNA"/>
</dbReference>
<sequence>MNIRILRIIFFIPILFLIACQPPAEVNKYIHPISKDSFQNSLVINKPFDDLWDVASLISNDLYQLSAEDKALGEMMFTFRSDDVSKYIDCGMMNDEIYVDYIYRIFESLLDGQINIKFEPVNLSTTRLSVNISYKFISKETGTRWMFETNKPKSILVGNPAYGADPYRECRSKHFLEAGVINQIDAFNL</sequence>
<dbReference type="PROSITE" id="PS51257">
    <property type="entry name" value="PROKAR_LIPOPROTEIN"/>
    <property type="match status" value="1"/>
</dbReference>
<accession>Q6UD19</accession>
<protein>
    <recommendedName>
        <fullName evidence="2">Lipoprotein</fullName>
    </recommendedName>
</protein>
<evidence type="ECO:0008006" key="2">
    <source>
        <dbReference type="Google" id="ProtNLM"/>
    </source>
</evidence>
<name>Q6UD19_9PROT</name>